<dbReference type="RefSeq" id="WP_166586006.1">
    <property type="nucleotide sequence ID" value="NZ_WWEO01000042.1"/>
</dbReference>
<dbReference type="PANTHER" id="PTHR46320:SF1">
    <property type="entry name" value="GLYCEROPHOSPHODIESTER PHOSPHODIESTERASE 1"/>
    <property type="match status" value="1"/>
</dbReference>
<dbReference type="PROSITE" id="PS51704">
    <property type="entry name" value="GP_PDE"/>
    <property type="match status" value="1"/>
</dbReference>
<dbReference type="AlphaFoldDB" id="A0A965ZFE3"/>
<dbReference type="InterPro" id="IPR017946">
    <property type="entry name" value="PLC-like_Pdiesterase_TIM-brl"/>
</dbReference>
<protein>
    <recommendedName>
        <fullName evidence="1">GP-PDE domain-containing protein</fullName>
    </recommendedName>
</protein>
<dbReference type="InterPro" id="IPR030395">
    <property type="entry name" value="GP_PDE_dom"/>
</dbReference>
<dbReference type="Pfam" id="PF03009">
    <property type="entry name" value="GDPD"/>
    <property type="match status" value="1"/>
</dbReference>
<dbReference type="Proteomes" id="UP000638732">
    <property type="component" value="Unassembled WGS sequence"/>
</dbReference>
<dbReference type="PROSITE" id="PS51257">
    <property type="entry name" value="PROKAR_LIPOPROTEIN"/>
    <property type="match status" value="1"/>
</dbReference>
<dbReference type="PANTHER" id="PTHR46320">
    <property type="entry name" value="GLYCEROPHOSPHODIESTER PHOSPHODIESTERASE 1"/>
    <property type="match status" value="1"/>
</dbReference>
<organism evidence="2 3">
    <name type="scientific">Mucilaginibacter agri</name>
    <dbReference type="NCBI Taxonomy" id="2695265"/>
    <lineage>
        <taxon>Bacteria</taxon>
        <taxon>Pseudomonadati</taxon>
        <taxon>Bacteroidota</taxon>
        <taxon>Sphingobacteriia</taxon>
        <taxon>Sphingobacteriales</taxon>
        <taxon>Sphingobacteriaceae</taxon>
        <taxon>Mucilaginibacter</taxon>
    </lineage>
</organism>
<dbReference type="SUPFAM" id="SSF51695">
    <property type="entry name" value="PLC-like phosphodiesterases"/>
    <property type="match status" value="1"/>
</dbReference>
<proteinExistence type="predicted"/>
<reference evidence="2" key="1">
    <citation type="submission" date="2020-01" db="EMBL/GenBank/DDBJ databases">
        <authorList>
            <person name="Seo Y.L."/>
        </authorList>
    </citation>
    <scope>NUCLEOTIDE SEQUENCE</scope>
    <source>
        <strain evidence="2">R11</strain>
    </source>
</reference>
<keyword evidence="3" id="KW-1185">Reference proteome</keyword>
<comment type="caution">
    <text evidence="2">The sequence shown here is derived from an EMBL/GenBank/DDBJ whole genome shotgun (WGS) entry which is preliminary data.</text>
</comment>
<name>A0A965ZFE3_9SPHI</name>
<dbReference type="GO" id="GO:0008889">
    <property type="term" value="F:glycerophosphodiester phosphodiesterase activity"/>
    <property type="evidence" value="ECO:0007669"/>
    <property type="project" value="TreeGrafter"/>
</dbReference>
<reference evidence="2" key="2">
    <citation type="submission" date="2020-10" db="EMBL/GenBank/DDBJ databases">
        <title>Mucilaginibacter sp. nov., isolated from soil.</title>
        <authorList>
            <person name="Jeon C.O."/>
        </authorList>
    </citation>
    <scope>NUCLEOTIDE SEQUENCE</scope>
    <source>
        <strain evidence="2">R11</strain>
    </source>
</reference>
<dbReference type="EMBL" id="WWEO01000042">
    <property type="protein sequence ID" value="NCD70039.1"/>
    <property type="molecule type" value="Genomic_DNA"/>
</dbReference>
<evidence type="ECO:0000259" key="1">
    <source>
        <dbReference type="PROSITE" id="PS51704"/>
    </source>
</evidence>
<dbReference type="GO" id="GO:0006644">
    <property type="term" value="P:phospholipid metabolic process"/>
    <property type="evidence" value="ECO:0007669"/>
    <property type="project" value="TreeGrafter"/>
</dbReference>
<dbReference type="GO" id="GO:0070291">
    <property type="term" value="P:N-acylethanolamine metabolic process"/>
    <property type="evidence" value="ECO:0007669"/>
    <property type="project" value="TreeGrafter"/>
</dbReference>
<sequence>MKHQHTRWLLILIVFFSCNKNQITFPPVNMDENLANTAPIATSVMKNMEGVYSLSDGSSSLGTEFVCKVSKSKVSFFSNQSGIVFILSYGLNTADGSIQFSGFWRYTENGTQGTINFSVAKADGAADLLANGIATNIQLKGIFKSPQQSISLKYKRPFSQYVLTHEFTILAHGAIPIKTNSPFAVNSLNGVLQSEDYGANAIEIDIQLSKDNVPICMHDDSFDNRLTQKGPLYGQFKDFTFDFLEQYVRLIDGQKIPSLAQALQAFIDSTNMKYVWMDVKGDPDIFKYLEPVVRNAYAHAKAVNRNVIIFAGLPSKGVITEFQKQPSYGADLPCLCELSLQDAIDNHCQFFGPRFTMGLLLDDVNKGHSLGIKSFSWTLTDKITIADYLQNGKFDGFISDNTPYVVYDYYALH</sequence>
<gene>
    <name evidence="2" type="ORF">GSY63_11775</name>
</gene>
<feature type="domain" description="GP-PDE" evidence="1">
    <location>
        <begin position="167"/>
        <end position="409"/>
    </location>
</feature>
<evidence type="ECO:0000313" key="3">
    <source>
        <dbReference type="Proteomes" id="UP000638732"/>
    </source>
</evidence>
<accession>A0A965ZFE3</accession>
<dbReference type="Gene3D" id="3.20.20.190">
    <property type="entry name" value="Phosphatidylinositol (PI) phosphodiesterase"/>
    <property type="match status" value="1"/>
</dbReference>
<evidence type="ECO:0000313" key="2">
    <source>
        <dbReference type="EMBL" id="NCD70039.1"/>
    </source>
</evidence>
<dbReference type="GO" id="GO:0006580">
    <property type="term" value="P:ethanolamine metabolic process"/>
    <property type="evidence" value="ECO:0007669"/>
    <property type="project" value="TreeGrafter"/>
</dbReference>
<dbReference type="GO" id="GO:0005886">
    <property type="term" value="C:plasma membrane"/>
    <property type="evidence" value="ECO:0007669"/>
    <property type="project" value="TreeGrafter"/>
</dbReference>